<dbReference type="GeneID" id="5020296"/>
<dbReference type="InParanoid" id="A0C8J7"/>
<dbReference type="AlphaFoldDB" id="A0C8J7"/>
<keyword evidence="1" id="KW-0472">Membrane</keyword>
<dbReference type="Proteomes" id="UP000000600">
    <property type="component" value="Unassembled WGS sequence"/>
</dbReference>
<keyword evidence="1" id="KW-1133">Transmembrane helix</keyword>
<dbReference type="RefSeq" id="XP_001434511.1">
    <property type="nucleotide sequence ID" value="XM_001434474.1"/>
</dbReference>
<accession>A0C8J7</accession>
<proteinExistence type="predicted"/>
<dbReference type="EMBL" id="CT868050">
    <property type="protein sequence ID" value="CAK67114.1"/>
    <property type="molecule type" value="Genomic_DNA"/>
</dbReference>
<feature type="transmembrane region" description="Helical" evidence="1">
    <location>
        <begin position="83"/>
        <end position="106"/>
    </location>
</feature>
<evidence type="ECO:0000313" key="3">
    <source>
        <dbReference type="Proteomes" id="UP000000600"/>
    </source>
</evidence>
<sequence length="134" mass="15449">MKLVNVSVSMTYMCQTTISILALLSLMLMILPSLTLCSKTFKMSLHMQRIAQLLYLSLLIMGAVVFFFFKLKLIKNVDLEEVGMLPFLLEILCCLMNLAYVSYLHYVTVQYCNKEQPIRMQIVQKIMNTIVPII</sequence>
<evidence type="ECO:0000313" key="2">
    <source>
        <dbReference type="EMBL" id="CAK67114.1"/>
    </source>
</evidence>
<organism evidence="2 3">
    <name type="scientific">Paramecium tetraurelia</name>
    <dbReference type="NCBI Taxonomy" id="5888"/>
    <lineage>
        <taxon>Eukaryota</taxon>
        <taxon>Sar</taxon>
        <taxon>Alveolata</taxon>
        <taxon>Ciliophora</taxon>
        <taxon>Intramacronucleata</taxon>
        <taxon>Oligohymenophorea</taxon>
        <taxon>Peniculida</taxon>
        <taxon>Parameciidae</taxon>
        <taxon>Paramecium</taxon>
    </lineage>
</organism>
<reference evidence="2 3" key="1">
    <citation type="journal article" date="2006" name="Nature">
        <title>Global trends of whole-genome duplications revealed by the ciliate Paramecium tetraurelia.</title>
        <authorList>
            <consortium name="Genoscope"/>
            <person name="Aury J.-M."/>
            <person name="Jaillon O."/>
            <person name="Duret L."/>
            <person name="Noel B."/>
            <person name="Jubin C."/>
            <person name="Porcel B.M."/>
            <person name="Segurens B."/>
            <person name="Daubin V."/>
            <person name="Anthouard V."/>
            <person name="Aiach N."/>
            <person name="Arnaiz O."/>
            <person name="Billaut A."/>
            <person name="Beisson J."/>
            <person name="Blanc I."/>
            <person name="Bouhouche K."/>
            <person name="Camara F."/>
            <person name="Duharcourt S."/>
            <person name="Guigo R."/>
            <person name="Gogendeau D."/>
            <person name="Katinka M."/>
            <person name="Keller A.-M."/>
            <person name="Kissmehl R."/>
            <person name="Klotz C."/>
            <person name="Koll F."/>
            <person name="Le Moue A."/>
            <person name="Lepere C."/>
            <person name="Malinsky S."/>
            <person name="Nowacki M."/>
            <person name="Nowak J.K."/>
            <person name="Plattner H."/>
            <person name="Poulain J."/>
            <person name="Ruiz F."/>
            <person name="Serrano V."/>
            <person name="Zagulski M."/>
            <person name="Dessen P."/>
            <person name="Betermier M."/>
            <person name="Weissenbach J."/>
            <person name="Scarpelli C."/>
            <person name="Schachter V."/>
            <person name="Sperling L."/>
            <person name="Meyer E."/>
            <person name="Cohen J."/>
            <person name="Wincker P."/>
        </authorList>
    </citation>
    <scope>NUCLEOTIDE SEQUENCE [LARGE SCALE GENOMIC DNA]</scope>
    <source>
        <strain evidence="2 3">Stock d4-2</strain>
    </source>
</reference>
<dbReference type="OrthoDB" id="314900at2759"/>
<gene>
    <name evidence="2" type="ORF">GSPATT00036248001</name>
</gene>
<feature type="transmembrane region" description="Helical" evidence="1">
    <location>
        <begin position="53"/>
        <end position="71"/>
    </location>
</feature>
<keyword evidence="3" id="KW-1185">Reference proteome</keyword>
<name>A0C8J7_PARTE</name>
<protein>
    <submittedName>
        <fullName evidence="2">Uncharacterized protein</fullName>
    </submittedName>
</protein>
<dbReference type="KEGG" id="ptm:GSPATT00036248001"/>
<evidence type="ECO:0000256" key="1">
    <source>
        <dbReference type="SAM" id="Phobius"/>
    </source>
</evidence>
<dbReference type="HOGENOM" id="CLU_1900266_0_0_1"/>
<keyword evidence="1" id="KW-0812">Transmembrane</keyword>